<dbReference type="GO" id="GO:0015740">
    <property type="term" value="P:C4-dicarboxylate transport"/>
    <property type="evidence" value="ECO:0007669"/>
    <property type="project" value="TreeGrafter"/>
</dbReference>
<dbReference type="InterPro" id="IPR007387">
    <property type="entry name" value="TRAP_DctQ"/>
</dbReference>
<dbReference type="GO" id="GO:0005886">
    <property type="term" value="C:plasma membrane"/>
    <property type="evidence" value="ECO:0007669"/>
    <property type="project" value="UniProtKB-SubCell"/>
</dbReference>
<dbReference type="GO" id="GO:0022857">
    <property type="term" value="F:transmembrane transporter activity"/>
    <property type="evidence" value="ECO:0007669"/>
    <property type="project" value="UniProtKB-UniRule"/>
</dbReference>
<protein>
    <recommendedName>
        <fullName evidence="9">TRAP transporter small permease protein</fullName>
    </recommendedName>
</protein>
<dbReference type="AlphaFoldDB" id="A0A7W6KRF5"/>
<dbReference type="PANTHER" id="PTHR35011:SF2">
    <property type="entry name" value="2,3-DIKETO-L-GULONATE TRAP TRANSPORTER SMALL PERMEASE PROTEIN YIAM"/>
    <property type="match status" value="1"/>
</dbReference>
<dbReference type="PANTHER" id="PTHR35011">
    <property type="entry name" value="2,3-DIKETO-L-GULONATE TRAP TRANSPORTER SMALL PERMEASE PROTEIN YIAM"/>
    <property type="match status" value="1"/>
</dbReference>
<evidence type="ECO:0000256" key="8">
    <source>
        <dbReference type="ARBA" id="ARBA00038436"/>
    </source>
</evidence>
<feature type="transmembrane region" description="Helical" evidence="9">
    <location>
        <begin position="12"/>
        <end position="35"/>
    </location>
</feature>
<dbReference type="RefSeq" id="WP_183491458.1">
    <property type="nucleotide sequence ID" value="NZ_JACIDZ010000027.1"/>
</dbReference>
<evidence type="ECO:0000256" key="7">
    <source>
        <dbReference type="ARBA" id="ARBA00023136"/>
    </source>
</evidence>
<feature type="transmembrane region" description="Helical" evidence="9">
    <location>
        <begin position="47"/>
        <end position="65"/>
    </location>
</feature>
<keyword evidence="2 9" id="KW-0813">Transport</keyword>
<evidence type="ECO:0000256" key="9">
    <source>
        <dbReference type="RuleBase" id="RU369079"/>
    </source>
</evidence>
<keyword evidence="5 9" id="KW-0812">Transmembrane</keyword>
<feature type="domain" description="Tripartite ATP-independent periplasmic transporters DctQ component" evidence="10">
    <location>
        <begin position="23"/>
        <end position="152"/>
    </location>
</feature>
<feature type="transmembrane region" description="Helical" evidence="9">
    <location>
        <begin position="86"/>
        <end position="107"/>
    </location>
</feature>
<dbReference type="Proteomes" id="UP000530571">
    <property type="component" value="Unassembled WGS sequence"/>
</dbReference>
<evidence type="ECO:0000256" key="2">
    <source>
        <dbReference type="ARBA" id="ARBA00022448"/>
    </source>
</evidence>
<evidence type="ECO:0000256" key="5">
    <source>
        <dbReference type="ARBA" id="ARBA00022692"/>
    </source>
</evidence>
<dbReference type="InterPro" id="IPR055348">
    <property type="entry name" value="DctQ"/>
</dbReference>
<organism evidence="11 12">
    <name type="scientific">Martelella radicis</name>
    <dbReference type="NCBI Taxonomy" id="1397476"/>
    <lineage>
        <taxon>Bacteria</taxon>
        <taxon>Pseudomonadati</taxon>
        <taxon>Pseudomonadota</taxon>
        <taxon>Alphaproteobacteria</taxon>
        <taxon>Hyphomicrobiales</taxon>
        <taxon>Aurantimonadaceae</taxon>
        <taxon>Martelella</taxon>
    </lineage>
</organism>
<dbReference type="Pfam" id="PF04290">
    <property type="entry name" value="DctQ"/>
    <property type="match status" value="1"/>
</dbReference>
<evidence type="ECO:0000256" key="6">
    <source>
        <dbReference type="ARBA" id="ARBA00022989"/>
    </source>
</evidence>
<keyword evidence="6 9" id="KW-1133">Transmembrane helix</keyword>
<keyword evidence="3" id="KW-1003">Cell membrane</keyword>
<reference evidence="11 12" key="1">
    <citation type="submission" date="2020-08" db="EMBL/GenBank/DDBJ databases">
        <title>Genomic Encyclopedia of Type Strains, Phase IV (KMG-IV): sequencing the most valuable type-strain genomes for metagenomic binning, comparative biology and taxonomic classification.</title>
        <authorList>
            <person name="Goeker M."/>
        </authorList>
    </citation>
    <scope>NUCLEOTIDE SEQUENCE [LARGE SCALE GENOMIC DNA]</scope>
    <source>
        <strain evidence="11 12">DSM 28101</strain>
    </source>
</reference>
<proteinExistence type="inferred from homology"/>
<keyword evidence="12" id="KW-1185">Reference proteome</keyword>
<name>A0A7W6KRF5_9HYPH</name>
<keyword evidence="4 9" id="KW-0997">Cell inner membrane</keyword>
<evidence type="ECO:0000256" key="3">
    <source>
        <dbReference type="ARBA" id="ARBA00022475"/>
    </source>
</evidence>
<accession>A0A7W6KRF5</accession>
<comment type="caution">
    <text evidence="11">The sequence shown here is derived from an EMBL/GenBank/DDBJ whole genome shotgun (WGS) entry which is preliminary data.</text>
</comment>
<sequence length="163" mass="18379">MKTALELVVRLAQWLTAGLFMGIFVLSVLQVVLRYLIGMSMLWAPDLLRLMFVWMVFLGAAILYARNGHLGVDVLVAKLAPAGRKIAAILVELMALGFFLILIFKGWEIAMRRMRIPFDTWDVPTGYAYLSISVTAVLMFVIGLDRLFDILRGKSLSERENVN</sequence>
<comment type="similarity">
    <text evidence="8 9">Belongs to the TRAP transporter small permease family.</text>
</comment>
<dbReference type="EMBL" id="JACIDZ010000027">
    <property type="protein sequence ID" value="MBB4124613.1"/>
    <property type="molecule type" value="Genomic_DNA"/>
</dbReference>
<feature type="transmembrane region" description="Helical" evidence="9">
    <location>
        <begin position="127"/>
        <end position="148"/>
    </location>
</feature>
<evidence type="ECO:0000313" key="12">
    <source>
        <dbReference type="Proteomes" id="UP000530571"/>
    </source>
</evidence>
<comment type="subunit">
    <text evidence="9">The complex comprises the extracytoplasmic solute receptor protein and the two transmembrane proteins.</text>
</comment>
<evidence type="ECO:0000313" key="11">
    <source>
        <dbReference type="EMBL" id="MBB4124613.1"/>
    </source>
</evidence>
<evidence type="ECO:0000259" key="10">
    <source>
        <dbReference type="Pfam" id="PF04290"/>
    </source>
</evidence>
<evidence type="ECO:0000256" key="4">
    <source>
        <dbReference type="ARBA" id="ARBA00022519"/>
    </source>
</evidence>
<gene>
    <name evidence="11" type="ORF">GGR30_004573</name>
</gene>
<evidence type="ECO:0000256" key="1">
    <source>
        <dbReference type="ARBA" id="ARBA00004429"/>
    </source>
</evidence>
<keyword evidence="7 9" id="KW-0472">Membrane</keyword>
<comment type="subcellular location">
    <subcellularLocation>
        <location evidence="1 9">Cell inner membrane</location>
        <topology evidence="1 9">Multi-pass membrane protein</topology>
    </subcellularLocation>
</comment>
<comment type="function">
    <text evidence="9">Part of the tripartite ATP-independent periplasmic (TRAP) transport system.</text>
</comment>